<dbReference type="OrthoDB" id="4889313at2759"/>
<accession>A0A9P5D937</accession>
<evidence type="ECO:0000313" key="3">
    <source>
        <dbReference type="Proteomes" id="UP000749293"/>
    </source>
</evidence>
<feature type="region of interest" description="Disordered" evidence="1">
    <location>
        <begin position="251"/>
        <end position="276"/>
    </location>
</feature>
<proteinExistence type="predicted"/>
<comment type="caution">
    <text evidence="2">The sequence shown here is derived from an EMBL/GenBank/DDBJ whole genome shotgun (WGS) entry which is preliminary data.</text>
</comment>
<name>A0A9P5D937_9HYPO</name>
<dbReference type="AlphaFoldDB" id="A0A9P5D937"/>
<dbReference type="Proteomes" id="UP000749293">
    <property type="component" value="Unassembled WGS sequence"/>
</dbReference>
<dbReference type="EMBL" id="JAANYQ010000002">
    <property type="protein sequence ID" value="KAF4126109.1"/>
    <property type="molecule type" value="Genomic_DNA"/>
</dbReference>
<feature type="compositionally biased region" description="Polar residues" evidence="1">
    <location>
        <begin position="266"/>
        <end position="276"/>
    </location>
</feature>
<dbReference type="GeneID" id="55967585"/>
<evidence type="ECO:0000256" key="1">
    <source>
        <dbReference type="SAM" id="MobiDB-lite"/>
    </source>
</evidence>
<evidence type="ECO:0000313" key="2">
    <source>
        <dbReference type="EMBL" id="KAF4126109.1"/>
    </source>
</evidence>
<protein>
    <submittedName>
        <fullName evidence="2">Uncharacterized protein</fullName>
    </submittedName>
</protein>
<reference evidence="2" key="1">
    <citation type="submission" date="2020-03" db="EMBL/GenBank/DDBJ databases">
        <title>Site-based positive gene gene selection in Geosmithia morbida across the United States reveals a broad range of putative effectors and factors for local host and environmental adapation.</title>
        <authorList>
            <person name="Onufrak A."/>
            <person name="Murdoch R.W."/>
            <person name="Gazis R."/>
            <person name="Huff M."/>
            <person name="Staton M."/>
            <person name="Klingeman W."/>
            <person name="Hadziabdic D."/>
        </authorList>
    </citation>
    <scope>NUCLEOTIDE SEQUENCE</scope>
    <source>
        <strain evidence="2">1262</strain>
    </source>
</reference>
<keyword evidence="3" id="KW-1185">Reference proteome</keyword>
<gene>
    <name evidence="2" type="ORF">GMORB2_1355</name>
</gene>
<dbReference type="RefSeq" id="XP_035324761.1">
    <property type="nucleotide sequence ID" value="XM_035463337.1"/>
</dbReference>
<organism evidence="2 3">
    <name type="scientific">Geosmithia morbida</name>
    <dbReference type="NCBI Taxonomy" id="1094350"/>
    <lineage>
        <taxon>Eukaryota</taxon>
        <taxon>Fungi</taxon>
        <taxon>Dikarya</taxon>
        <taxon>Ascomycota</taxon>
        <taxon>Pezizomycotina</taxon>
        <taxon>Sordariomycetes</taxon>
        <taxon>Hypocreomycetidae</taxon>
        <taxon>Hypocreales</taxon>
        <taxon>Bionectriaceae</taxon>
        <taxon>Geosmithia</taxon>
    </lineage>
</organism>
<sequence length="350" mass="38668">MPSFISLTESVWAFPQAKLALHKLHSTRSREAVTFVFRPAEAGGIDFSKALGALAFLDGVEIHRLRALSAIRYPLEAATVSLEQAQIIEGLHETASKRYERFHLGFRGCILMDGLRGKSDSLDDRLELMALLNALFPATVHLGHLDDVDPSAYSSDLRRSIRFSIYEYIMRQVPFSKNHSPAMRMRLHSWYGVPSYDESREALTRYAEEFKKSEELCFLILRAAGGRQSGRRSATSRIPSLTWSRSSPTWCGTVDGSKPETRRSSTHSSCQATPSSPMATLLLDGVPAQEILGAQTDLGAFVGNPASPCDSRLSGTGYDQHPLTRDLDMTPAQKASLGLLIPRAIQRRGS</sequence>